<dbReference type="GO" id="GO:0016491">
    <property type="term" value="F:oxidoreductase activity"/>
    <property type="evidence" value="ECO:0007669"/>
    <property type="project" value="UniProtKB-KW"/>
</dbReference>
<dbReference type="PRINTS" id="PR00081">
    <property type="entry name" value="GDHRDH"/>
</dbReference>
<name>A0A3B1AR01_9ZZZZ</name>
<dbReference type="PANTHER" id="PTHR24321:SF14">
    <property type="entry name" value="SHORT-CHAIN TYPE DEHYDROGENASE_REDUCTASE BLR2146-RELATED"/>
    <property type="match status" value="1"/>
</dbReference>
<organism evidence="4">
    <name type="scientific">hydrothermal vent metagenome</name>
    <dbReference type="NCBI Taxonomy" id="652676"/>
    <lineage>
        <taxon>unclassified sequences</taxon>
        <taxon>metagenomes</taxon>
        <taxon>ecological metagenomes</taxon>
    </lineage>
</organism>
<dbReference type="SUPFAM" id="SSF51735">
    <property type="entry name" value="NAD(P)-binding Rossmann-fold domains"/>
    <property type="match status" value="1"/>
</dbReference>
<gene>
    <name evidence="4" type="ORF">MNBD_GAMMA25-558</name>
</gene>
<reference evidence="4" key="1">
    <citation type="submission" date="2018-06" db="EMBL/GenBank/DDBJ databases">
        <authorList>
            <person name="Zhirakovskaya E."/>
        </authorList>
    </citation>
    <scope>NUCLEOTIDE SEQUENCE</scope>
</reference>
<dbReference type="SUPFAM" id="SSF53639">
    <property type="entry name" value="AraD/HMP-PK domain-like"/>
    <property type="match status" value="1"/>
</dbReference>
<evidence type="ECO:0000256" key="1">
    <source>
        <dbReference type="ARBA" id="ARBA00006484"/>
    </source>
</evidence>
<dbReference type="EMBL" id="UOFY01000027">
    <property type="protein sequence ID" value="VAX08406.1"/>
    <property type="molecule type" value="Genomic_DNA"/>
</dbReference>
<dbReference type="InterPro" id="IPR002347">
    <property type="entry name" value="SDR_fam"/>
</dbReference>
<dbReference type="InterPro" id="IPR036409">
    <property type="entry name" value="Aldolase_II/adducin_N_sf"/>
</dbReference>
<evidence type="ECO:0000313" key="4">
    <source>
        <dbReference type="EMBL" id="VAX08406.1"/>
    </source>
</evidence>
<sequence>MENRWRDTEAAKFAGDPLQLRVYSSRLLGQDPDLVLHGGGNTSVKIEQKNFFGENESLLFVKGSGWDLGSIEAAGFPAVKMDVLLKMAQLEQLSDTDMVRLQRNAMIDPGAPNPSVEAILHALIPFSFVDHTHADAVVTLSNTPDGEQRLRELYGERMLILPYVMPGFILAKDVYQRTRDINWSDYDGMILLHHGVFTFADEAKACYEQMINIVAKAEACIAAQTTAIVNKTNSEALNEVQDLLTLATIRQRVSQLRGQASLSQLSQNSLSQLFSSQDNLTDITRQGPLTPDHVIRTKRIPALLKTDPVAAINTFATEYEQYFKRNKSPELNCLNPAPCWAVWPAIGSLSFGNSAKELGIIDDISQHTMKCILQAEQLGGWRALPEKDIFELEYWELEQAKLKKSSAAASLQGKIALVTGAASGIGKACVESLMAQGAVVAALDIDPTIETQFSSPSVIGLRCDVTNSLELHSALGHLISRFGGLDILISNAGTFPLSARIEDLNDANWDKSIAINLSSHQRVLSACIPFLKCGIDAAVVFIASKNVPAPGVGASTYSVAKAGMTQLARIAALELADDGIRVNTLHPDAVFDTAIWTDEVLEKRARHYGLSIAEYKTRNLLKTEIRSSDVADLVTALASPLFSKTTGAQIPIDGGNDRVI</sequence>
<dbReference type="Pfam" id="PF13561">
    <property type="entry name" value="adh_short_C2"/>
    <property type="match status" value="1"/>
</dbReference>
<evidence type="ECO:0000259" key="3">
    <source>
        <dbReference type="SMART" id="SM01007"/>
    </source>
</evidence>
<dbReference type="Gene3D" id="3.40.225.10">
    <property type="entry name" value="Class II aldolase/adducin N-terminal domain"/>
    <property type="match status" value="1"/>
</dbReference>
<protein>
    <submittedName>
        <fullName evidence="4">Short-chain dehydrogenase</fullName>
    </submittedName>
</protein>
<dbReference type="Gene3D" id="3.40.50.720">
    <property type="entry name" value="NAD(P)-binding Rossmann-like Domain"/>
    <property type="match status" value="1"/>
</dbReference>
<evidence type="ECO:0000256" key="2">
    <source>
        <dbReference type="ARBA" id="ARBA00023002"/>
    </source>
</evidence>
<dbReference type="InterPro" id="IPR020904">
    <property type="entry name" value="Sc_DH/Rdtase_CS"/>
</dbReference>
<dbReference type="AlphaFoldDB" id="A0A3B1AR01"/>
<dbReference type="NCBIfam" id="NF006196">
    <property type="entry name" value="PRK08324.2-4"/>
    <property type="match status" value="1"/>
</dbReference>
<dbReference type="Pfam" id="PF00596">
    <property type="entry name" value="Aldolase_II"/>
    <property type="match status" value="1"/>
</dbReference>
<dbReference type="PANTHER" id="PTHR24321">
    <property type="entry name" value="DEHYDROGENASES, SHORT CHAIN"/>
    <property type="match status" value="1"/>
</dbReference>
<dbReference type="InterPro" id="IPR036291">
    <property type="entry name" value="NAD(P)-bd_dom_sf"/>
</dbReference>
<dbReference type="SMART" id="SM01007">
    <property type="entry name" value="Aldolase_II"/>
    <property type="match status" value="1"/>
</dbReference>
<accession>A0A3B1AR01</accession>
<dbReference type="PROSITE" id="PS00061">
    <property type="entry name" value="ADH_SHORT"/>
    <property type="match status" value="1"/>
</dbReference>
<comment type="similarity">
    <text evidence="1">Belongs to the short-chain dehydrogenases/reductases (SDR) family.</text>
</comment>
<proteinExistence type="inferred from homology"/>
<keyword evidence="2" id="KW-0560">Oxidoreductase</keyword>
<dbReference type="InterPro" id="IPR001303">
    <property type="entry name" value="Aldolase_II/adducin_N"/>
</dbReference>
<feature type="domain" description="Class II aldolase/adducin N-terminal" evidence="3">
    <location>
        <begin position="20"/>
        <end position="221"/>
    </location>
</feature>